<evidence type="ECO:0000313" key="4">
    <source>
        <dbReference type="Proteomes" id="UP000226712"/>
    </source>
</evidence>
<reference evidence="4" key="1">
    <citation type="submission" date="2017-09" db="EMBL/GenBank/DDBJ databases">
        <title>The Reconstruction of 2,631 Draft Metagenome-Assembled Genomes from the Global Oceans.</title>
        <authorList>
            <person name="Tully B.J."/>
            <person name="Graham E.D."/>
            <person name="Heidelberg J.F."/>
        </authorList>
    </citation>
    <scope>NUCLEOTIDE SEQUENCE [LARGE SCALE GENOMIC DNA]</scope>
</reference>
<dbReference type="Pfam" id="PF23899">
    <property type="entry name" value="SU10_portal"/>
    <property type="match status" value="1"/>
</dbReference>
<evidence type="ECO:0008006" key="5">
    <source>
        <dbReference type="Google" id="ProtNLM"/>
    </source>
</evidence>
<dbReference type="AlphaFoldDB" id="A0A2D6LPQ9"/>
<sequence>MAKKIIQHEDPELRAVISKQINNSLGYLGGHLSAQRRKSLEYYLGDKLGTEIDGRSQVVSTDVSDTVESMLPNLLRIFTSSDKVVRCDPVTAEDVPMADQATAYLNHVFYKENDGFKLLYNFFKDALIEKNGFLKVYYDESEKVEHETYKNLTEEEYYALMDTNDDIEKIEEEEVVDEKVKGQNELIIEKAEETIADPAQLEIIKAQLPKPILHNCTLKRTIKKGGIKVESVTPDEFLINRNAKTIDDADFIAQRVYMTRSDIVLMGFDEADVMKLPTAQTSLFDTENLVRQRQISAFPMETPTDSSTEKVEIYECYVRYDYDKDGIAELRKVLTAGVDGSFILENMPCDTMPFVSVTPIPMPHRFYGRSIAELVEDIQLMKSTVLRQLLDNMYLTNNNRVAIMDGMVNMDDLLTTRPGGVVRTKQPPNQVMQPLQAQPISQQAFPLLEYLDSVRESRTGVSKQIQGLDPDTLNAKTATGVNALMTQTQMRSELVARIFAETGVKDLFRKMFELMVKYQDKEKVIMIHNKYVPVKPTEWRNRFNVSIVVGLGTGSKEQQIVMLNNILQRQLEAFQLQGSKEFPMVTLTNMYNTLSKIVENAGLKNVESYFVNPEIGKQMMGPPTPPPLTPIEKIEFTRIDAENKRKIADLELKYQELNQERQADLLDFEAKIKDISLKYNTQLDTAKIKADADLDKMIMADNTKILEKAEKSANIFSQQLKGFNGEERSGQEGERTQPVIPGQTIIRE</sequence>
<dbReference type="EMBL" id="NZBD01000006">
    <property type="protein sequence ID" value="MAG18088.1"/>
    <property type="molecule type" value="Genomic_DNA"/>
</dbReference>
<evidence type="ECO:0000313" key="3">
    <source>
        <dbReference type="EMBL" id="MAG18088.1"/>
    </source>
</evidence>
<proteinExistence type="predicted"/>
<name>A0A2D6LPQ9_9ARCH</name>
<accession>A0A2D6LPQ9</accession>
<evidence type="ECO:0000256" key="2">
    <source>
        <dbReference type="SAM" id="MobiDB-lite"/>
    </source>
</evidence>
<feature type="region of interest" description="Disordered" evidence="2">
    <location>
        <begin position="724"/>
        <end position="748"/>
    </location>
</feature>
<dbReference type="InterPro" id="IPR056909">
    <property type="entry name" value="SU10_portal"/>
</dbReference>
<organism evidence="3 4">
    <name type="scientific">Candidatus Iainarchaeum sp</name>
    <dbReference type="NCBI Taxonomy" id="3101447"/>
    <lineage>
        <taxon>Archaea</taxon>
        <taxon>Candidatus Iainarchaeota</taxon>
        <taxon>Candidatus Iainarchaeia</taxon>
        <taxon>Candidatus Iainarchaeales</taxon>
        <taxon>Candidatus Iainarchaeaceae</taxon>
        <taxon>Candidatus Iainarchaeum</taxon>
    </lineage>
</organism>
<gene>
    <name evidence="3" type="ORF">CL944_01285</name>
</gene>
<protein>
    <recommendedName>
        <fullName evidence="5">Portal protein</fullName>
    </recommendedName>
</protein>
<feature type="compositionally biased region" description="Basic and acidic residues" evidence="2">
    <location>
        <begin position="724"/>
        <end position="735"/>
    </location>
</feature>
<keyword evidence="1" id="KW-0175">Coiled coil</keyword>
<evidence type="ECO:0000256" key="1">
    <source>
        <dbReference type="SAM" id="Coils"/>
    </source>
</evidence>
<comment type="caution">
    <text evidence="3">The sequence shown here is derived from an EMBL/GenBank/DDBJ whole genome shotgun (WGS) entry which is preliminary data.</text>
</comment>
<dbReference type="Proteomes" id="UP000226712">
    <property type="component" value="Unassembled WGS sequence"/>
</dbReference>
<feature type="coiled-coil region" evidence="1">
    <location>
        <begin position="640"/>
        <end position="667"/>
    </location>
</feature>